<evidence type="ECO:0000313" key="2">
    <source>
        <dbReference type="Proteomes" id="UP000464178"/>
    </source>
</evidence>
<reference evidence="1 2" key="1">
    <citation type="submission" date="2019-05" db="EMBL/GenBank/DDBJ databases">
        <authorList>
            <consortium name="Science for Life Laboratories"/>
        </authorList>
    </citation>
    <scope>NUCLEOTIDE SEQUENCE [LARGE SCALE GENOMIC DNA]</scope>
    <source>
        <strain evidence="1">Soil9</strain>
    </source>
</reference>
<organism evidence="1 2">
    <name type="scientific">Gemmata massiliana</name>
    <dbReference type="NCBI Taxonomy" id="1210884"/>
    <lineage>
        <taxon>Bacteria</taxon>
        <taxon>Pseudomonadati</taxon>
        <taxon>Planctomycetota</taxon>
        <taxon>Planctomycetia</taxon>
        <taxon>Gemmatales</taxon>
        <taxon>Gemmataceae</taxon>
        <taxon>Gemmata</taxon>
    </lineage>
</organism>
<dbReference type="InterPro" id="IPR036086">
    <property type="entry name" value="ParB/Sulfiredoxin_sf"/>
</dbReference>
<dbReference type="SUPFAM" id="SSF110849">
    <property type="entry name" value="ParB/Sulfiredoxin"/>
    <property type="match status" value="1"/>
</dbReference>
<evidence type="ECO:0008006" key="3">
    <source>
        <dbReference type="Google" id="ProtNLM"/>
    </source>
</evidence>
<proteinExistence type="predicted"/>
<sequence length="393" mass="43495">MKDLLPHPLAERYPLLNGEDYQEFKASIRANGQKVEIELFEGKILDGRNRYRACKELGIEPKTKTFVGTAEEAAVHSDALNLDRRHLTRDQKRAVIAYKLRSQPSQSDRSIAAEVKVDHKTVAAVRRTVQATGEIPQLAGTTRKGRDGRCRPAVVAKKNVAKKALVKVAANPPVSTNPSHSAPEACESQSVAHDSKVAATHVQTERDWEEIVRFIMPDLNERCAWQGNEWGGGKIVELVPYSNEWGFFHFIVATPCGTDGEGEFEYSTFTSHAPVIVDNVRDVLAGLGFAISNMIWRRSRTLPCATPIAAMSQGRAVEIVEEGPKPKPPGHPALAEFYDRLIGVAYSTLNMSSFMVDSDVKDEVVETIASCVHAILRVPERLHVRELPYLPQA</sequence>
<accession>A0A6P2CY96</accession>
<dbReference type="AlphaFoldDB" id="A0A6P2CY96"/>
<gene>
    <name evidence="1" type="ORF">SOIL9_55440</name>
</gene>
<keyword evidence="2" id="KW-1185">Reference proteome</keyword>
<dbReference type="RefSeq" id="WP_162667072.1">
    <property type="nucleotide sequence ID" value="NZ_LR593886.1"/>
</dbReference>
<dbReference type="KEGG" id="gms:SOIL9_55440"/>
<evidence type="ECO:0000313" key="1">
    <source>
        <dbReference type="EMBL" id="VTR92170.1"/>
    </source>
</evidence>
<dbReference type="EMBL" id="LR593886">
    <property type="protein sequence ID" value="VTR92170.1"/>
    <property type="molecule type" value="Genomic_DNA"/>
</dbReference>
<dbReference type="Proteomes" id="UP000464178">
    <property type="component" value="Chromosome"/>
</dbReference>
<protein>
    <recommendedName>
        <fullName evidence="3">ParB/Sulfiredoxin domain-containing protein</fullName>
    </recommendedName>
</protein>
<name>A0A6P2CY96_9BACT</name>